<dbReference type="RefSeq" id="WP_166404050.1">
    <property type="nucleotide sequence ID" value="NZ_JAANHS010000014.1"/>
</dbReference>
<dbReference type="InterPro" id="IPR055170">
    <property type="entry name" value="GFO_IDH_MocA-like_dom"/>
</dbReference>
<reference evidence="3 4" key="1">
    <citation type="journal article" date="2022" name="Microorganisms">
        <title>Genome Sequence and Characterization of a Xanthorhodopsin-Containing, Aerobic Anoxygenic Phototrophic Rhodobacter Species, Isolated from Mesophilic Conditions at Yellowstone National Park.</title>
        <authorList>
            <person name="Kyndt J.A."/>
            <person name="Robertson S."/>
            <person name="Shoffstall I.B."/>
            <person name="Ramaley R.F."/>
            <person name="Meyer T.E."/>
        </authorList>
    </citation>
    <scope>NUCLEOTIDE SEQUENCE [LARGE SCALE GENOMIC DNA]</scope>
    <source>
        <strain evidence="3 4">M37P</strain>
    </source>
</reference>
<feature type="domain" description="Gfo/Idh/MocA-like oxidoreductase N-terminal" evidence="1">
    <location>
        <begin position="2"/>
        <end position="113"/>
    </location>
</feature>
<dbReference type="SUPFAM" id="SSF51735">
    <property type="entry name" value="NAD(P)-binding Rossmann-fold domains"/>
    <property type="match status" value="1"/>
</dbReference>
<dbReference type="Proteomes" id="UP001515660">
    <property type="component" value="Unassembled WGS sequence"/>
</dbReference>
<dbReference type="PANTHER" id="PTHR43377:SF2">
    <property type="entry name" value="BINDING ROSSMANN FOLD OXIDOREDUCTASE, PUTATIVE (AFU_ORTHOLOGUE AFUA_4G00560)-RELATED"/>
    <property type="match status" value="1"/>
</dbReference>
<keyword evidence="4" id="KW-1185">Reference proteome</keyword>
<dbReference type="InterPro" id="IPR000683">
    <property type="entry name" value="Gfo/Idh/MocA-like_OxRdtase_N"/>
</dbReference>
<evidence type="ECO:0000313" key="4">
    <source>
        <dbReference type="Proteomes" id="UP001515660"/>
    </source>
</evidence>
<comment type="caution">
    <text evidence="3">The sequence shown here is derived from an EMBL/GenBank/DDBJ whole genome shotgun (WGS) entry which is preliminary data.</text>
</comment>
<accession>A0ABX0G9Q0</accession>
<evidence type="ECO:0000259" key="1">
    <source>
        <dbReference type="Pfam" id="PF01408"/>
    </source>
</evidence>
<dbReference type="Pfam" id="PF22725">
    <property type="entry name" value="GFO_IDH_MocA_C3"/>
    <property type="match status" value="1"/>
</dbReference>
<evidence type="ECO:0000259" key="2">
    <source>
        <dbReference type="Pfam" id="PF22725"/>
    </source>
</evidence>
<dbReference type="EMBL" id="JAANHS010000014">
    <property type="protein sequence ID" value="NHB78038.1"/>
    <property type="molecule type" value="Genomic_DNA"/>
</dbReference>
<dbReference type="Pfam" id="PF01408">
    <property type="entry name" value="GFO_IDH_MocA"/>
    <property type="match status" value="1"/>
</dbReference>
<sequence>MRIVTSGIGLRAGHVLTTLKQEMPEARIVGYYDPQPTHLEMIGTDTPRYPSIEAMLSDARPDLYCVFSPNVFHLDQIRLGLEAGVQVFTEKPVVVSIEETLDLAQLLAKHGGVNRAMVGLVLRYSQHMVDLRAALAQGWLGEITSLEANEHIAPYHGAFFMRDWRRRTDLAGGFMLEKCCHDLDIYNMVTASRPRRVASFGGRKSFVPANAPKSNAEAEIFHVKKSVWESTDDPFTSDGDIIDFQTAILEYETGASLAFHTNLNVPDEHRRFCVIGTHGMAEGDFVRGFLRVTARDGRTLAQHDYTKGIAMKGAHYGADQLMCRDITAYLRGESASLPVSILDAMEAGITAIALDRARVTGQVVDLTDTWAELDSQGLRQ</sequence>
<protein>
    <submittedName>
        <fullName evidence="3">Gfo/Idh/MocA family oxidoreductase</fullName>
    </submittedName>
</protein>
<gene>
    <name evidence="3" type="ORF">G8O29_15055</name>
</gene>
<dbReference type="InterPro" id="IPR036291">
    <property type="entry name" value="NAD(P)-bd_dom_sf"/>
</dbReference>
<dbReference type="SUPFAM" id="SSF55347">
    <property type="entry name" value="Glyceraldehyde-3-phosphate dehydrogenase-like, C-terminal domain"/>
    <property type="match status" value="1"/>
</dbReference>
<feature type="domain" description="GFO/IDH/MocA-like oxidoreductase" evidence="2">
    <location>
        <begin position="130"/>
        <end position="281"/>
    </location>
</feature>
<dbReference type="PANTHER" id="PTHR43377">
    <property type="entry name" value="BILIVERDIN REDUCTASE A"/>
    <property type="match status" value="1"/>
</dbReference>
<evidence type="ECO:0000313" key="3">
    <source>
        <dbReference type="EMBL" id="NHB78038.1"/>
    </source>
</evidence>
<dbReference type="Gene3D" id="3.40.50.720">
    <property type="entry name" value="NAD(P)-binding Rossmann-like Domain"/>
    <property type="match status" value="1"/>
</dbReference>
<dbReference type="Gene3D" id="3.30.360.10">
    <property type="entry name" value="Dihydrodipicolinate Reductase, domain 2"/>
    <property type="match status" value="1"/>
</dbReference>
<name>A0ABX0G9Q0_9RHOB</name>
<proteinExistence type="predicted"/>
<dbReference type="InterPro" id="IPR051450">
    <property type="entry name" value="Gfo/Idh/MocA_Oxidoreductases"/>
</dbReference>
<organism evidence="3 4">
    <name type="scientific">Rhodobacter calidifons</name>
    <dbReference type="NCBI Taxonomy" id="2715277"/>
    <lineage>
        <taxon>Bacteria</taxon>
        <taxon>Pseudomonadati</taxon>
        <taxon>Pseudomonadota</taxon>
        <taxon>Alphaproteobacteria</taxon>
        <taxon>Rhodobacterales</taxon>
        <taxon>Rhodobacter group</taxon>
        <taxon>Rhodobacter</taxon>
    </lineage>
</organism>